<dbReference type="RefSeq" id="WP_232078289.1">
    <property type="nucleotide sequence ID" value="NZ_AP022619.1"/>
</dbReference>
<name>A0A1X0IFA9_9MYCO</name>
<sequence length="333" mass="35184">MSTPIHADDEALDESWTMVSEAVSRLFEDIAGRHAHVAIEPELRPLGWDEIEAEYPIAASALLFDAQGRSLATTNCLARVMIAELAALVDGAVDGLVLPEPANGSAPASGGNRITGMVLGPPAGRLVVPVSGELGTVSIGVVDADLLRAERIDTFDPSVHWTRVEGALDIALTKATDEWRRAVAAAQRALGTELLSLATSALDIATEQVGARRQFGVSIGSLQSPRHALAEAAAQIAGARALLDQSWRFGGRLSALAAKTAAGRAHRAVADVALQVCGAIGLTAEHRLHRYVSRGFQLDALCGDHDRLETELAEYLFDVDAGDRALPNLISWT</sequence>
<dbReference type="STRING" id="590652.BST39_04945"/>
<organism evidence="3 4">
    <name type="scientific">Mycobacterium paraseoulense</name>
    <dbReference type="NCBI Taxonomy" id="590652"/>
    <lineage>
        <taxon>Bacteria</taxon>
        <taxon>Bacillati</taxon>
        <taxon>Actinomycetota</taxon>
        <taxon>Actinomycetes</taxon>
        <taxon>Mycobacteriales</taxon>
        <taxon>Mycobacteriaceae</taxon>
        <taxon>Mycobacterium</taxon>
    </lineage>
</organism>
<dbReference type="Proteomes" id="UP000192513">
    <property type="component" value="Unassembled WGS sequence"/>
</dbReference>
<dbReference type="AlphaFoldDB" id="A0A1X0IFA9"/>
<evidence type="ECO:0000313" key="4">
    <source>
        <dbReference type="Proteomes" id="UP000192513"/>
    </source>
</evidence>
<dbReference type="Pfam" id="PF00441">
    <property type="entry name" value="Acyl-CoA_dh_1"/>
    <property type="match status" value="1"/>
</dbReference>
<dbReference type="GO" id="GO:0016627">
    <property type="term" value="F:oxidoreductase activity, acting on the CH-CH group of donors"/>
    <property type="evidence" value="ECO:0007669"/>
    <property type="project" value="InterPro"/>
</dbReference>
<evidence type="ECO:0000259" key="2">
    <source>
        <dbReference type="Pfam" id="PF00441"/>
    </source>
</evidence>
<proteinExistence type="predicted"/>
<gene>
    <name evidence="3" type="ORF">BST39_04945</name>
</gene>
<dbReference type="Gene3D" id="1.20.140.10">
    <property type="entry name" value="Butyryl-CoA Dehydrogenase, subunit A, domain 3"/>
    <property type="match status" value="1"/>
</dbReference>
<protein>
    <submittedName>
        <fullName evidence="3">Acyl-CoA dehydrogenase</fullName>
    </submittedName>
</protein>
<dbReference type="SUPFAM" id="SSF47203">
    <property type="entry name" value="Acyl-CoA dehydrogenase C-terminal domain-like"/>
    <property type="match status" value="1"/>
</dbReference>
<dbReference type="EMBL" id="MVIE01000004">
    <property type="protein sequence ID" value="ORB45550.1"/>
    <property type="molecule type" value="Genomic_DNA"/>
</dbReference>
<accession>A0A1X0IFA9</accession>
<keyword evidence="4" id="KW-1185">Reference proteome</keyword>
<evidence type="ECO:0000256" key="1">
    <source>
        <dbReference type="ARBA" id="ARBA00022630"/>
    </source>
</evidence>
<dbReference type="InterPro" id="IPR009075">
    <property type="entry name" value="AcylCo_DH/oxidase_C"/>
</dbReference>
<dbReference type="InterPro" id="IPR036250">
    <property type="entry name" value="AcylCo_DH-like_C"/>
</dbReference>
<feature type="domain" description="Acyl-CoA dehydrogenase/oxidase C-terminal" evidence="2">
    <location>
        <begin position="192"/>
        <end position="292"/>
    </location>
</feature>
<comment type="caution">
    <text evidence="3">The sequence shown here is derived from an EMBL/GenBank/DDBJ whole genome shotgun (WGS) entry which is preliminary data.</text>
</comment>
<reference evidence="3 4" key="1">
    <citation type="submission" date="2017-02" db="EMBL/GenBank/DDBJ databases">
        <title>The new phylogeny of genus Mycobacterium.</title>
        <authorList>
            <person name="Tortoli E."/>
            <person name="Trovato A."/>
            <person name="Cirillo D.M."/>
        </authorList>
    </citation>
    <scope>NUCLEOTIDE SEQUENCE [LARGE SCALE GENOMIC DNA]</scope>
    <source>
        <strain evidence="3 4">DSM 45000</strain>
    </source>
</reference>
<evidence type="ECO:0000313" key="3">
    <source>
        <dbReference type="EMBL" id="ORB45550.1"/>
    </source>
</evidence>
<keyword evidence="1" id="KW-0285">Flavoprotein</keyword>